<protein>
    <recommendedName>
        <fullName evidence="2">CSD domain-containing protein</fullName>
    </recommendedName>
</protein>
<gene>
    <name evidence="3" type="ORF">Ddye_009248</name>
</gene>
<feature type="domain" description="CSD" evidence="2">
    <location>
        <begin position="7"/>
        <end position="75"/>
    </location>
</feature>
<dbReference type="PANTHER" id="PTHR46565">
    <property type="entry name" value="COLD SHOCK DOMAIN PROTEIN 2"/>
    <property type="match status" value="1"/>
</dbReference>
<evidence type="ECO:0000256" key="1">
    <source>
        <dbReference type="SAM" id="Phobius"/>
    </source>
</evidence>
<dbReference type="InterPro" id="IPR002059">
    <property type="entry name" value="CSP_DNA-bd"/>
</dbReference>
<dbReference type="PANTHER" id="PTHR46565:SF20">
    <property type="entry name" value="COLD SHOCK DOMAIN-CONTAINING PROTEIN 4"/>
    <property type="match status" value="1"/>
</dbReference>
<dbReference type="InterPro" id="IPR012340">
    <property type="entry name" value="NA-bd_OB-fold"/>
</dbReference>
<evidence type="ECO:0000259" key="2">
    <source>
        <dbReference type="PROSITE" id="PS51857"/>
    </source>
</evidence>
<dbReference type="PRINTS" id="PR00050">
    <property type="entry name" value="COLDSHOCK"/>
</dbReference>
<dbReference type="GO" id="GO:0003676">
    <property type="term" value="F:nucleic acid binding"/>
    <property type="evidence" value="ECO:0007669"/>
    <property type="project" value="InterPro"/>
</dbReference>
<dbReference type="SUPFAM" id="SSF50249">
    <property type="entry name" value="Nucleic acid-binding proteins"/>
    <property type="match status" value="1"/>
</dbReference>
<name>A0AAD9XBN2_9ROSI</name>
<keyword evidence="1" id="KW-0812">Transmembrane</keyword>
<feature type="transmembrane region" description="Helical" evidence="1">
    <location>
        <begin position="101"/>
        <end position="129"/>
    </location>
</feature>
<proteinExistence type="predicted"/>
<accession>A0AAD9XBN2</accession>
<comment type="caution">
    <text evidence="3">The sequence shown here is derived from an EMBL/GenBank/DDBJ whole genome shotgun (WGS) entry which is preliminary data.</text>
</comment>
<dbReference type="Gene3D" id="2.40.50.140">
    <property type="entry name" value="Nucleic acid-binding proteins"/>
    <property type="match status" value="1"/>
</dbReference>
<dbReference type="CDD" id="cd04458">
    <property type="entry name" value="CSP_CDS"/>
    <property type="match status" value="1"/>
</dbReference>
<dbReference type="Pfam" id="PF00313">
    <property type="entry name" value="CSD"/>
    <property type="match status" value="1"/>
</dbReference>
<evidence type="ECO:0000313" key="4">
    <source>
        <dbReference type="Proteomes" id="UP001280121"/>
    </source>
</evidence>
<organism evidence="3 4">
    <name type="scientific">Dipteronia dyeriana</name>
    <dbReference type="NCBI Taxonomy" id="168575"/>
    <lineage>
        <taxon>Eukaryota</taxon>
        <taxon>Viridiplantae</taxon>
        <taxon>Streptophyta</taxon>
        <taxon>Embryophyta</taxon>
        <taxon>Tracheophyta</taxon>
        <taxon>Spermatophyta</taxon>
        <taxon>Magnoliopsida</taxon>
        <taxon>eudicotyledons</taxon>
        <taxon>Gunneridae</taxon>
        <taxon>Pentapetalae</taxon>
        <taxon>rosids</taxon>
        <taxon>malvids</taxon>
        <taxon>Sapindales</taxon>
        <taxon>Sapindaceae</taxon>
        <taxon>Hippocastanoideae</taxon>
        <taxon>Acereae</taxon>
        <taxon>Dipteronia</taxon>
    </lineage>
</organism>
<dbReference type="InterPro" id="IPR011129">
    <property type="entry name" value="CSD"/>
</dbReference>
<keyword evidence="4" id="KW-1185">Reference proteome</keyword>
<evidence type="ECO:0000313" key="3">
    <source>
        <dbReference type="EMBL" id="KAK2656196.1"/>
    </source>
</evidence>
<feature type="transmembrane region" description="Helical" evidence="1">
    <location>
        <begin position="76"/>
        <end position="95"/>
    </location>
</feature>
<dbReference type="Proteomes" id="UP001280121">
    <property type="component" value="Unassembled WGS sequence"/>
</dbReference>
<reference evidence="3" key="1">
    <citation type="journal article" date="2023" name="Plant J.">
        <title>Genome sequences and population genomics provide insights into the demographic history, inbreeding, and mutation load of two 'living fossil' tree species of Dipteronia.</title>
        <authorList>
            <person name="Feng Y."/>
            <person name="Comes H.P."/>
            <person name="Chen J."/>
            <person name="Zhu S."/>
            <person name="Lu R."/>
            <person name="Zhang X."/>
            <person name="Li P."/>
            <person name="Qiu J."/>
            <person name="Olsen K.M."/>
            <person name="Qiu Y."/>
        </authorList>
    </citation>
    <scope>NUCLEOTIDE SEQUENCE</scope>
    <source>
        <strain evidence="3">KIB01</strain>
    </source>
</reference>
<dbReference type="EMBL" id="JANJYI010000003">
    <property type="protein sequence ID" value="KAK2656196.1"/>
    <property type="molecule type" value="Genomic_DNA"/>
</dbReference>
<dbReference type="PROSITE" id="PS51857">
    <property type="entry name" value="CSD_2"/>
    <property type="match status" value="1"/>
</dbReference>
<dbReference type="AlphaFoldDB" id="A0AAD9XBN2"/>
<dbReference type="SMART" id="SM00357">
    <property type="entry name" value="CSP"/>
    <property type="match status" value="1"/>
</dbReference>
<sequence>MSDSRDRVTRKVKWFSDQKGFSFITLDDGGEDVFIHQSSIKSDGFMSLEKGEEVEFVIESIGYRTKVAELARVDTWLGIVVVVEAGTLEAVVIMVEAGEKAIIVVVVAVTTATTVVDLDILFLFLFLSFKKQREREREREGERERER</sequence>
<keyword evidence="1" id="KW-1133">Transmembrane helix</keyword>
<keyword evidence="1" id="KW-0472">Membrane</keyword>